<evidence type="ECO:0000259" key="1">
    <source>
        <dbReference type="SMART" id="SM00451"/>
    </source>
</evidence>
<reference evidence="2 3" key="1">
    <citation type="journal article" date="2021" name="Hortic Res">
        <title>Chromosome-scale assembly of the Dendrobium chrysotoxum genome enhances the understanding of orchid evolution.</title>
        <authorList>
            <person name="Zhang Y."/>
            <person name="Zhang G.Q."/>
            <person name="Zhang D."/>
            <person name="Liu X.D."/>
            <person name="Xu X.Y."/>
            <person name="Sun W.H."/>
            <person name="Yu X."/>
            <person name="Zhu X."/>
            <person name="Wang Z.W."/>
            <person name="Zhao X."/>
            <person name="Zhong W.Y."/>
            <person name="Chen H."/>
            <person name="Yin W.L."/>
            <person name="Huang T."/>
            <person name="Niu S.C."/>
            <person name="Liu Z.J."/>
        </authorList>
    </citation>
    <scope>NUCLEOTIDE SEQUENCE [LARGE SCALE GENOMIC DNA]</scope>
    <source>
        <strain evidence="2">Lindl</strain>
    </source>
</reference>
<dbReference type="SUPFAM" id="SSF57667">
    <property type="entry name" value="beta-beta-alpha zinc fingers"/>
    <property type="match status" value="2"/>
</dbReference>
<evidence type="ECO:0000313" key="2">
    <source>
        <dbReference type="EMBL" id="KAH0463692.1"/>
    </source>
</evidence>
<feature type="domain" description="U1-type" evidence="1">
    <location>
        <begin position="168"/>
        <end position="202"/>
    </location>
</feature>
<feature type="domain" description="U1-type" evidence="1">
    <location>
        <begin position="267"/>
        <end position="301"/>
    </location>
</feature>
<dbReference type="Gene3D" id="3.30.160.60">
    <property type="entry name" value="Classic Zinc Finger"/>
    <property type="match status" value="2"/>
</dbReference>
<sequence length="350" mass="38859">MDSHPNPSSEEDDLPEWCVPLTFPSYTPPPGAAIHTVAPPANNEETHATEFMGPGEFAEDGAYENRRKRRPFCAQGNRSQFSGWYGMRRGVGVQGKFHPYPRQVDIGAIHFHGSDVQHGKSTVVENFGQQLVAHEVVPEINVSTTGAEAMALEPPSLKASLLLQPSTLPLSWCDICRVDCNSLKVLEKHRTGKRHKRTVQLLERMEGRSEMAEKLVADNDIKPEQHNESVAVPIEGMKVIGPIETSNINCDATANLKKKRKRNSTPEQPRVCVLCNAVCNSEAMFQAHLAGKKHASRIYQFQRPNTIFGPMNGYIPPSQSSTLTFQDTQPLYYGLMNCEQPQAYAVLSPI</sequence>
<dbReference type="EMBL" id="JAGFBR010000008">
    <property type="protein sequence ID" value="KAH0463692.1"/>
    <property type="molecule type" value="Genomic_DNA"/>
</dbReference>
<dbReference type="SMART" id="SM00451">
    <property type="entry name" value="ZnF_U1"/>
    <property type="match status" value="2"/>
</dbReference>
<dbReference type="PANTHER" id="PTHR47487">
    <property type="entry name" value="OS06G0651300 PROTEIN-RELATED"/>
    <property type="match status" value="1"/>
</dbReference>
<name>A0AAV7H435_DENCH</name>
<dbReference type="InterPro" id="IPR013087">
    <property type="entry name" value="Znf_C2H2_type"/>
</dbReference>
<evidence type="ECO:0000313" key="3">
    <source>
        <dbReference type="Proteomes" id="UP000775213"/>
    </source>
</evidence>
<dbReference type="InterPro" id="IPR036236">
    <property type="entry name" value="Znf_C2H2_sf"/>
</dbReference>
<organism evidence="2 3">
    <name type="scientific">Dendrobium chrysotoxum</name>
    <name type="common">Orchid</name>
    <dbReference type="NCBI Taxonomy" id="161865"/>
    <lineage>
        <taxon>Eukaryota</taxon>
        <taxon>Viridiplantae</taxon>
        <taxon>Streptophyta</taxon>
        <taxon>Embryophyta</taxon>
        <taxon>Tracheophyta</taxon>
        <taxon>Spermatophyta</taxon>
        <taxon>Magnoliopsida</taxon>
        <taxon>Liliopsida</taxon>
        <taxon>Asparagales</taxon>
        <taxon>Orchidaceae</taxon>
        <taxon>Epidendroideae</taxon>
        <taxon>Malaxideae</taxon>
        <taxon>Dendrobiinae</taxon>
        <taxon>Dendrobium</taxon>
    </lineage>
</organism>
<dbReference type="InterPro" id="IPR003604">
    <property type="entry name" value="Matrin/U1-like-C_Znf_C2H2"/>
</dbReference>
<dbReference type="PANTHER" id="PTHR47487:SF12">
    <property type="entry name" value="GLUTENIN, HIGH MOLECULAR WEIGHT SUBUNIT DX5-LIKE"/>
    <property type="match status" value="1"/>
</dbReference>
<dbReference type="AlphaFoldDB" id="A0AAV7H435"/>
<dbReference type="Pfam" id="PF12874">
    <property type="entry name" value="zf-met"/>
    <property type="match status" value="2"/>
</dbReference>
<keyword evidence="3" id="KW-1185">Reference proteome</keyword>
<protein>
    <recommendedName>
        <fullName evidence="1">U1-type domain-containing protein</fullName>
    </recommendedName>
</protein>
<accession>A0AAV7H435</accession>
<dbReference type="GO" id="GO:0008270">
    <property type="term" value="F:zinc ion binding"/>
    <property type="evidence" value="ECO:0007669"/>
    <property type="project" value="InterPro"/>
</dbReference>
<gene>
    <name evidence="2" type="ORF">IEQ34_008274</name>
</gene>
<dbReference type="Proteomes" id="UP000775213">
    <property type="component" value="Unassembled WGS sequence"/>
</dbReference>
<dbReference type="GO" id="GO:0003676">
    <property type="term" value="F:nucleic acid binding"/>
    <property type="evidence" value="ECO:0007669"/>
    <property type="project" value="InterPro"/>
</dbReference>
<comment type="caution">
    <text evidence="2">The sequence shown here is derived from an EMBL/GenBank/DDBJ whole genome shotgun (WGS) entry which is preliminary data.</text>
</comment>
<proteinExistence type="predicted"/>